<protein>
    <recommendedName>
        <fullName evidence="2">Glycosyltransferase 2-like domain-containing protein</fullName>
    </recommendedName>
</protein>
<evidence type="ECO:0008006" key="2">
    <source>
        <dbReference type="Google" id="ProtNLM"/>
    </source>
</evidence>
<dbReference type="EMBL" id="MN740990">
    <property type="protein sequence ID" value="QHU21476.1"/>
    <property type="molecule type" value="Genomic_DNA"/>
</dbReference>
<reference evidence="1" key="1">
    <citation type="journal article" date="2020" name="Nature">
        <title>Giant virus diversity and host interactions through global metagenomics.</title>
        <authorList>
            <person name="Schulz F."/>
            <person name="Roux S."/>
            <person name="Paez-Espino D."/>
            <person name="Jungbluth S."/>
            <person name="Walsh D.A."/>
            <person name="Denef V.J."/>
            <person name="McMahon K.D."/>
            <person name="Konstantinidis K.T."/>
            <person name="Eloe-Fadrosh E.A."/>
            <person name="Kyrpides N.C."/>
            <person name="Woyke T."/>
        </authorList>
    </citation>
    <scope>NUCLEOTIDE SEQUENCE</scope>
    <source>
        <strain evidence="1">GVMAG-S-3300013094-109</strain>
    </source>
</reference>
<accession>A0A6C0KWG0</accession>
<organism evidence="1">
    <name type="scientific">viral metagenome</name>
    <dbReference type="NCBI Taxonomy" id="1070528"/>
    <lineage>
        <taxon>unclassified sequences</taxon>
        <taxon>metagenomes</taxon>
        <taxon>organismal metagenomes</taxon>
    </lineage>
</organism>
<evidence type="ECO:0000313" key="1">
    <source>
        <dbReference type="EMBL" id="QHU21476.1"/>
    </source>
</evidence>
<name>A0A6C0KWG0_9ZZZZ</name>
<proteinExistence type="predicted"/>
<sequence>MYIIKIYNTMILITTFYIPNNELREKEINLCLQKNYENELIEKIYLLNDKIYEFPIKLSTNKKTNKNPNKIEQIIVNSSQSYKLRFDDAINFINNYEGCKNKYCILSNSDIYFDESLKNIDNTTITNNVFALLRYDNNSDITSLYSKDGKPRTDSQDCWIFKSPLKIDTNLINFEFGVLGCDNVFANIIYNSGIYISNPCLDIISIHIHSSNFRTYTDESRLQGPYCNLKPCKLREMPKVFFTDSWCNIIE</sequence>
<dbReference type="AlphaFoldDB" id="A0A6C0KWG0"/>
<dbReference type="PANTHER" id="PTHR40743">
    <property type="entry name" value="NUCLEOTIDE-DIPHOSPHO-SUGAR TRANSFERASE CONTAINING PROTEIN"/>
    <property type="match status" value="1"/>
</dbReference>
<dbReference type="PANTHER" id="PTHR40743:SF1">
    <property type="entry name" value="POSSIBLE GLYCOSYLTRANSFERASE"/>
    <property type="match status" value="1"/>
</dbReference>